<keyword evidence="2" id="KW-1185">Reference proteome</keyword>
<gene>
    <name evidence="1" type="ORF">HNQ66_000216</name>
</gene>
<comment type="caution">
    <text evidence="1">The sequence shown here is derived from an EMBL/GenBank/DDBJ whole genome shotgun (WGS) entry which is preliminary data.</text>
</comment>
<accession>A0A7W7YR59</accession>
<proteinExistence type="predicted"/>
<protein>
    <submittedName>
        <fullName evidence="1">Uncharacterized protein</fullName>
    </submittedName>
</protein>
<reference evidence="1 2" key="1">
    <citation type="submission" date="2020-08" db="EMBL/GenBank/DDBJ databases">
        <title>Genomic Encyclopedia of Type Strains, Phase IV (KMG-IV): sequencing the most valuable type-strain genomes for metagenomic binning, comparative biology and taxonomic classification.</title>
        <authorList>
            <person name="Goeker M."/>
        </authorList>
    </citation>
    <scope>NUCLEOTIDE SEQUENCE [LARGE SCALE GENOMIC DNA]</scope>
    <source>
        <strain evidence="1 2">DSM 21319</strain>
    </source>
</reference>
<dbReference type="EMBL" id="JACHIK010000001">
    <property type="protein sequence ID" value="MBB5040838.1"/>
    <property type="molecule type" value="Genomic_DNA"/>
</dbReference>
<dbReference type="RefSeq" id="WP_184139982.1">
    <property type="nucleotide sequence ID" value="NZ_JACHIK010000001.1"/>
</dbReference>
<organism evidence="1 2">
    <name type="scientific">Shinella fusca</name>
    <dbReference type="NCBI Taxonomy" id="544480"/>
    <lineage>
        <taxon>Bacteria</taxon>
        <taxon>Pseudomonadati</taxon>
        <taxon>Pseudomonadota</taxon>
        <taxon>Alphaproteobacteria</taxon>
        <taxon>Hyphomicrobiales</taxon>
        <taxon>Rhizobiaceae</taxon>
        <taxon>Shinella</taxon>
    </lineage>
</organism>
<dbReference type="Proteomes" id="UP000535406">
    <property type="component" value="Unassembled WGS sequence"/>
</dbReference>
<evidence type="ECO:0000313" key="1">
    <source>
        <dbReference type="EMBL" id="MBB5040838.1"/>
    </source>
</evidence>
<dbReference type="AlphaFoldDB" id="A0A7W7YR59"/>
<evidence type="ECO:0000313" key="2">
    <source>
        <dbReference type="Proteomes" id="UP000535406"/>
    </source>
</evidence>
<name>A0A7W7YR59_9HYPH</name>
<sequence length="72" mass="8367">MTPRRVKLHELYREVEALGGATECAEDRAYNQAICDVLQTLRASGFGDGFYIDQREHENRERRTWHSLEAAE</sequence>